<reference evidence="8 9" key="1">
    <citation type="journal article" date="2023" name="Commun. Biol.">
        <title>Genome analysis of Parmales, the sister group of diatoms, reveals the evolutionary specialization of diatoms from phago-mixotrophs to photoautotrophs.</title>
        <authorList>
            <person name="Ban H."/>
            <person name="Sato S."/>
            <person name="Yoshikawa S."/>
            <person name="Yamada K."/>
            <person name="Nakamura Y."/>
            <person name="Ichinomiya M."/>
            <person name="Sato N."/>
            <person name="Blanc-Mathieu R."/>
            <person name="Endo H."/>
            <person name="Kuwata A."/>
            <person name="Ogata H."/>
        </authorList>
    </citation>
    <scope>NUCLEOTIDE SEQUENCE [LARGE SCALE GENOMIC DNA]</scope>
</reference>
<evidence type="ECO:0000256" key="1">
    <source>
        <dbReference type="ARBA" id="ARBA00004141"/>
    </source>
</evidence>
<evidence type="ECO:0000256" key="6">
    <source>
        <dbReference type="SAM" id="MobiDB-lite"/>
    </source>
</evidence>
<accession>A0ABQ6M6D9</accession>
<keyword evidence="4 7" id="KW-1133">Transmembrane helix</keyword>
<evidence type="ECO:0000256" key="5">
    <source>
        <dbReference type="ARBA" id="ARBA00023136"/>
    </source>
</evidence>
<evidence type="ECO:0000256" key="2">
    <source>
        <dbReference type="ARBA" id="ARBA00006948"/>
    </source>
</evidence>
<comment type="similarity">
    <text evidence="2">Belongs to the TMEM45 family.</text>
</comment>
<evidence type="ECO:0000256" key="4">
    <source>
        <dbReference type="ARBA" id="ARBA00022989"/>
    </source>
</evidence>
<dbReference type="PANTHER" id="PTHR16007">
    <property type="entry name" value="EPIDIDYMAL MEMBRANE PROTEIN E9-RELATED"/>
    <property type="match status" value="1"/>
</dbReference>
<dbReference type="PANTHER" id="PTHR16007:SF15">
    <property type="entry name" value="TRANSMEMBRANE PROTEIN 45B"/>
    <property type="match status" value="1"/>
</dbReference>
<comment type="subcellular location">
    <subcellularLocation>
        <location evidence="1">Membrane</location>
        <topology evidence="1">Multi-pass membrane protein</topology>
    </subcellularLocation>
</comment>
<keyword evidence="9" id="KW-1185">Reference proteome</keyword>
<evidence type="ECO:0000256" key="3">
    <source>
        <dbReference type="ARBA" id="ARBA00022692"/>
    </source>
</evidence>
<dbReference type="InterPro" id="IPR006904">
    <property type="entry name" value="DUF716"/>
</dbReference>
<feature type="transmembrane region" description="Helical" evidence="7">
    <location>
        <begin position="206"/>
        <end position="228"/>
    </location>
</feature>
<dbReference type="InterPro" id="IPR042127">
    <property type="entry name" value="TMEM45"/>
</dbReference>
<sequence>MGDAKGHYLPSSFFLAVSLFFLALSFRRSLTAPLRSYLPESNQSLLRIFGGVIAFFATLGLVMEGLNCVLVCGDNYGSFFAKLTHQSLHEVLYLSFGLTGLAAHLEGRGLLPPSSHRVLLLLALFVESQLWAAHASMQSGSEAHQHELLSTCCLASAAVTGLTLALPGDALAHVAVWALLALQGLWLFSIGATIEDPGTSMPAHAVAPLFYAEALALALLLMLACAYLSSRGGPEVPGGDSVLGSSPALLSKPDASPGSSPHRGKRGGVQLSAFGRARAKRGGGGKYEKVARHGDMDTMVTRVMSEDGLL</sequence>
<protein>
    <recommendedName>
        <fullName evidence="10">Transmembrane protein 45B</fullName>
    </recommendedName>
</protein>
<evidence type="ECO:0008006" key="10">
    <source>
        <dbReference type="Google" id="ProtNLM"/>
    </source>
</evidence>
<gene>
    <name evidence="8" type="ORF">TeGR_g6384</name>
</gene>
<name>A0ABQ6M6D9_9STRA</name>
<dbReference type="Proteomes" id="UP001165060">
    <property type="component" value="Unassembled WGS sequence"/>
</dbReference>
<feature type="region of interest" description="Disordered" evidence="6">
    <location>
        <begin position="241"/>
        <end position="271"/>
    </location>
</feature>
<feature type="transmembrane region" description="Helical" evidence="7">
    <location>
        <begin position="174"/>
        <end position="194"/>
    </location>
</feature>
<feature type="transmembrane region" description="Helical" evidence="7">
    <location>
        <begin position="6"/>
        <end position="24"/>
    </location>
</feature>
<comment type="caution">
    <text evidence="8">The sequence shown here is derived from an EMBL/GenBank/DDBJ whole genome shotgun (WGS) entry which is preliminary data.</text>
</comment>
<proteinExistence type="inferred from homology"/>
<evidence type="ECO:0000313" key="9">
    <source>
        <dbReference type="Proteomes" id="UP001165060"/>
    </source>
</evidence>
<evidence type="ECO:0000256" key="7">
    <source>
        <dbReference type="SAM" id="Phobius"/>
    </source>
</evidence>
<dbReference type="EMBL" id="BRYB01003774">
    <property type="protein sequence ID" value="GMI20393.1"/>
    <property type="molecule type" value="Genomic_DNA"/>
</dbReference>
<organism evidence="8 9">
    <name type="scientific">Tetraparma gracilis</name>
    <dbReference type="NCBI Taxonomy" id="2962635"/>
    <lineage>
        <taxon>Eukaryota</taxon>
        <taxon>Sar</taxon>
        <taxon>Stramenopiles</taxon>
        <taxon>Ochrophyta</taxon>
        <taxon>Bolidophyceae</taxon>
        <taxon>Parmales</taxon>
        <taxon>Triparmaceae</taxon>
        <taxon>Tetraparma</taxon>
    </lineage>
</organism>
<feature type="transmembrane region" description="Helical" evidence="7">
    <location>
        <begin position="45"/>
        <end position="63"/>
    </location>
</feature>
<keyword evidence="5 7" id="KW-0472">Membrane</keyword>
<evidence type="ECO:0000313" key="8">
    <source>
        <dbReference type="EMBL" id="GMI20393.1"/>
    </source>
</evidence>
<keyword evidence="3 7" id="KW-0812">Transmembrane</keyword>
<dbReference type="Pfam" id="PF04819">
    <property type="entry name" value="DUF716"/>
    <property type="match status" value="1"/>
</dbReference>